<reference evidence="5 6" key="1">
    <citation type="submission" date="2016-10" db="EMBL/GenBank/DDBJ databases">
        <authorList>
            <person name="de Groot N.N."/>
        </authorList>
    </citation>
    <scope>NUCLEOTIDE SEQUENCE [LARGE SCALE GENOMIC DNA]</scope>
    <source>
        <strain evidence="5 6">DSM 527</strain>
    </source>
</reference>
<dbReference type="AlphaFoldDB" id="A0A1G8CXA2"/>
<dbReference type="Gene3D" id="3.60.21.10">
    <property type="match status" value="1"/>
</dbReference>
<evidence type="ECO:0000256" key="2">
    <source>
        <dbReference type="SAM" id="SignalP"/>
    </source>
</evidence>
<evidence type="ECO:0000256" key="1">
    <source>
        <dbReference type="ARBA" id="ARBA00022729"/>
    </source>
</evidence>
<dbReference type="InterPro" id="IPR029052">
    <property type="entry name" value="Metallo-depent_PP-like"/>
</dbReference>
<dbReference type="Gene3D" id="2.60.40.380">
    <property type="entry name" value="Purple acid phosphatase-like, N-terminal"/>
    <property type="match status" value="1"/>
</dbReference>
<proteinExistence type="predicted"/>
<feature type="chain" id="PRO_5011609200" evidence="2">
    <location>
        <begin position="23"/>
        <end position="521"/>
    </location>
</feature>
<evidence type="ECO:0000259" key="4">
    <source>
        <dbReference type="Pfam" id="PF16656"/>
    </source>
</evidence>
<protein>
    <submittedName>
        <fullName evidence="5">3',5'-cyclic AMP phosphodiesterase CpdA</fullName>
    </submittedName>
</protein>
<keyword evidence="1 2" id="KW-0732">Signal</keyword>
<dbReference type="OrthoDB" id="9809781at2"/>
<evidence type="ECO:0000313" key="5">
    <source>
        <dbReference type="EMBL" id="SDH50131.1"/>
    </source>
</evidence>
<dbReference type="Pfam" id="PF00149">
    <property type="entry name" value="Metallophos"/>
    <property type="match status" value="1"/>
</dbReference>
<feature type="domain" description="Purple acid phosphatase N-terminal" evidence="4">
    <location>
        <begin position="39"/>
        <end position="103"/>
    </location>
</feature>
<dbReference type="InterPro" id="IPR008963">
    <property type="entry name" value="Purple_acid_Pase-like_N"/>
</dbReference>
<dbReference type="InterPro" id="IPR015914">
    <property type="entry name" value="PAPs_N"/>
</dbReference>
<evidence type="ECO:0000313" key="6">
    <source>
        <dbReference type="Proteomes" id="UP000199045"/>
    </source>
</evidence>
<dbReference type="Pfam" id="PF16656">
    <property type="entry name" value="Pur_ac_phosph_N"/>
    <property type="match status" value="1"/>
</dbReference>
<dbReference type="EMBL" id="FNBN01000013">
    <property type="protein sequence ID" value="SDH50131.1"/>
    <property type="molecule type" value="Genomic_DNA"/>
</dbReference>
<dbReference type="SUPFAM" id="SSF56300">
    <property type="entry name" value="Metallo-dependent phosphatases"/>
    <property type="match status" value="1"/>
</dbReference>
<dbReference type="PANTHER" id="PTHR45867">
    <property type="entry name" value="PURPLE ACID PHOSPHATASE"/>
    <property type="match status" value="1"/>
</dbReference>
<gene>
    <name evidence="5" type="ORF">SAMN04488121_11374</name>
</gene>
<dbReference type="InterPro" id="IPR004843">
    <property type="entry name" value="Calcineurin-like_PHP"/>
</dbReference>
<dbReference type="GO" id="GO:0003993">
    <property type="term" value="F:acid phosphatase activity"/>
    <property type="evidence" value="ECO:0007669"/>
    <property type="project" value="InterPro"/>
</dbReference>
<organism evidence="5 6">
    <name type="scientific">Chitinophaga filiformis</name>
    <name type="common">Myxococcus filiformis</name>
    <name type="synonym">Flexibacter filiformis</name>
    <dbReference type="NCBI Taxonomy" id="104663"/>
    <lineage>
        <taxon>Bacteria</taxon>
        <taxon>Pseudomonadati</taxon>
        <taxon>Bacteroidota</taxon>
        <taxon>Chitinophagia</taxon>
        <taxon>Chitinophagales</taxon>
        <taxon>Chitinophagaceae</taxon>
        <taxon>Chitinophaga</taxon>
    </lineage>
</organism>
<dbReference type="InterPro" id="IPR003961">
    <property type="entry name" value="FN3_dom"/>
</dbReference>
<dbReference type="Proteomes" id="UP000199045">
    <property type="component" value="Unassembled WGS sequence"/>
</dbReference>
<dbReference type="RefSeq" id="WP_089838381.1">
    <property type="nucleotide sequence ID" value="NZ_FNBN01000013.1"/>
</dbReference>
<dbReference type="SUPFAM" id="SSF49363">
    <property type="entry name" value="Purple acid phosphatase, N-terminal domain"/>
    <property type="match status" value="1"/>
</dbReference>
<dbReference type="PANTHER" id="PTHR45867:SF3">
    <property type="entry name" value="ACID PHOSPHATASE TYPE 7"/>
    <property type="match status" value="1"/>
</dbReference>
<dbReference type="CDD" id="cd00063">
    <property type="entry name" value="FN3"/>
    <property type="match status" value="1"/>
</dbReference>
<evidence type="ECO:0000259" key="3">
    <source>
        <dbReference type="Pfam" id="PF00149"/>
    </source>
</evidence>
<feature type="domain" description="Calcineurin-like phosphoesterase" evidence="3">
    <location>
        <begin position="127"/>
        <end position="343"/>
    </location>
</feature>
<sequence length="521" mass="58738">MGIIRSCLLTGILMAGSLIAAAQSEEEPTVSLIRGPYLQSGSAHGMTIRWRTNTATRSRVQYGETKENTDHMVNDSTLTTEHIVRLEGLQPHTRYYYKIADFTTLLQGDSANYFYTLPEQGKEGMYRIGVFGDCGNNSVNQRNVKQSVLKYLDGNYMDAWILLGDNAYNSGTDAEFQAKFFNVYKDDLLKQYPMFPAPGNHDYNDRDFPGAAAQAQRTHQTAYYQNFSMPTQGESGGVPSNTQAFYSFDIGNIHFLSLDSYGKEDQQYRLYDTTGPQVQWVKRDLEANRNKQWVIAYWHHPPYTMGSHNSDHEMELVHIRENFIRILERYGVDMVLCGHSHDYERTRLMKGHYGMEATYSAAQHNLSQSSGLYDGSENSCPYVKDSSNHGTVYVLSGSAGKLGGTQPGYPHDAMQYANATDGGATMLEVQGNRLDLKWICADGVIRDHFTLMKEVNKHTVLHVKAKSKVILTASFTGHYKWSEKGQQTKSITVVARPGKKEYTVQDDESCVKDTFTIITTK</sequence>
<feature type="signal peptide" evidence="2">
    <location>
        <begin position="1"/>
        <end position="22"/>
    </location>
</feature>
<accession>A0A1G8CXA2</accession>
<name>A0A1G8CXA2_CHIFI</name>
<dbReference type="GO" id="GO:0046872">
    <property type="term" value="F:metal ion binding"/>
    <property type="evidence" value="ECO:0007669"/>
    <property type="project" value="InterPro"/>
</dbReference>
<dbReference type="STRING" id="104663.SAMN04488121_11374"/>